<sequence>MDIVNLISTTCSCDKQTAQEYLEAEVRHLQELQELSDLREDDLYMACSNLGIEDDYVEYFINRVAMA</sequence>
<reference evidence="2" key="1">
    <citation type="submission" date="2019-02" db="EMBL/GenBank/DDBJ databases">
        <title>Isolation and identification of novel species under the genus Muribaculum.</title>
        <authorList>
            <person name="Miyake S."/>
            <person name="Ding Y."/>
            <person name="Low A."/>
            <person name="Soh M."/>
            <person name="Seedorf H."/>
        </authorList>
    </citation>
    <scope>NUCLEOTIDE SEQUENCE [LARGE SCALE GENOMIC DNA]</scope>
    <source>
        <strain evidence="2">H5</strain>
    </source>
</reference>
<proteinExistence type="predicted"/>
<dbReference type="AlphaFoldDB" id="A0A4V1D3F8"/>
<name>A0A4V1D3F8_9BACT</name>
<keyword evidence="2" id="KW-1185">Reference proteome</keyword>
<dbReference type="EMBL" id="CP039396">
    <property type="protein sequence ID" value="QCD42858.1"/>
    <property type="molecule type" value="Genomic_DNA"/>
</dbReference>
<dbReference type="RefSeq" id="WP_016274065.1">
    <property type="nucleotide sequence ID" value="NZ_CP039396.1"/>
</dbReference>
<organism evidence="1 2">
    <name type="scientific">Duncaniella dubosii</name>
    <dbReference type="NCBI Taxonomy" id="2518971"/>
    <lineage>
        <taxon>Bacteria</taxon>
        <taxon>Pseudomonadati</taxon>
        <taxon>Bacteroidota</taxon>
        <taxon>Bacteroidia</taxon>
        <taxon>Bacteroidales</taxon>
        <taxon>Muribaculaceae</taxon>
        <taxon>Duncaniella</taxon>
    </lineage>
</organism>
<evidence type="ECO:0000313" key="1">
    <source>
        <dbReference type="EMBL" id="QCD42858.1"/>
    </source>
</evidence>
<accession>A0A4V1D3F8</accession>
<dbReference type="Proteomes" id="UP000297149">
    <property type="component" value="Chromosome"/>
</dbReference>
<dbReference type="KEGG" id="ddb:E7747_11515"/>
<evidence type="ECO:0000313" key="2">
    <source>
        <dbReference type="Proteomes" id="UP000297149"/>
    </source>
</evidence>
<protein>
    <submittedName>
        <fullName evidence="1">Uncharacterized protein</fullName>
    </submittedName>
</protein>
<gene>
    <name evidence="1" type="ORF">E7747_11515</name>
</gene>